<dbReference type="Pfam" id="PF00249">
    <property type="entry name" value="Myb_DNA-binding"/>
    <property type="match status" value="1"/>
</dbReference>
<dbReference type="InterPro" id="IPR001005">
    <property type="entry name" value="SANT/Myb"/>
</dbReference>
<dbReference type="InParanoid" id="A0A1V9WYS8"/>
<dbReference type="Proteomes" id="UP000192247">
    <property type="component" value="Unassembled WGS sequence"/>
</dbReference>
<feature type="region of interest" description="Disordered" evidence="3">
    <location>
        <begin position="151"/>
        <end position="193"/>
    </location>
</feature>
<dbReference type="OrthoDB" id="20473at2759"/>
<dbReference type="EMBL" id="MNPL01032495">
    <property type="protein sequence ID" value="OQR66433.1"/>
    <property type="molecule type" value="Genomic_DNA"/>
</dbReference>
<gene>
    <name evidence="6" type="ORF">BIW11_14164</name>
</gene>
<dbReference type="AlphaFoldDB" id="A0A1V9WYS8"/>
<feature type="region of interest" description="Disordered" evidence="3">
    <location>
        <begin position="82"/>
        <end position="114"/>
    </location>
</feature>
<feature type="domain" description="HTH myb-type" evidence="5">
    <location>
        <begin position="349"/>
        <end position="409"/>
    </location>
</feature>
<comment type="caution">
    <text evidence="6">The sequence shown here is derived from an EMBL/GenBank/DDBJ whole genome shotgun (WGS) entry which is preliminary data.</text>
</comment>
<proteinExistence type="predicted"/>
<dbReference type="InterPro" id="IPR037830">
    <property type="entry name" value="ZZZ3"/>
</dbReference>
<dbReference type="SUPFAM" id="SSF46689">
    <property type="entry name" value="Homeodomain-like"/>
    <property type="match status" value="1"/>
</dbReference>
<comment type="subcellular location">
    <subcellularLocation>
        <location evidence="1">Nucleus</location>
    </subcellularLocation>
</comment>
<feature type="non-terminal residue" evidence="6">
    <location>
        <position position="1"/>
    </location>
</feature>
<feature type="compositionally biased region" description="Low complexity" evidence="3">
    <location>
        <begin position="182"/>
        <end position="193"/>
    </location>
</feature>
<evidence type="ECO:0000256" key="3">
    <source>
        <dbReference type="SAM" id="MobiDB-lite"/>
    </source>
</evidence>
<evidence type="ECO:0000259" key="5">
    <source>
        <dbReference type="PROSITE" id="PS51294"/>
    </source>
</evidence>
<dbReference type="FunCoup" id="A0A1V9WYS8">
    <property type="interactions" value="19"/>
</dbReference>
<sequence length="548" mass="60667">PVSVTGADAFIQTWRHPFVYVNFEQNKAPTLLRAEVWQRPPNYALWPHTLYRYTLKFVHDSSLSTSAQRSGEIGCWAPQMEEDVHHSSRHPLAGGSPFKREPRSPPQEGVTSFVEDNIACETVVTFYEDIFPDERIDDDVYDTEENINVLDTASVPDPGGAEASAATSNERTLDAAGPSGQSASTSIPTSTSTLDVERHTFSFETDHLALRANDEYKSIVKLLVLLEAQRMRAVHDINQLEAEKKAALENPTEFVRQLQLGAIALPTRQIVPEVPEVDYSKYSIPASYLGAASKSTRAAAGSAEADPSTGTNSSHVQGSSSTMPLEPSLPYSEAEQLSGQLQQHPLKNKPETHNKPWSIEEQKRLEELLIQYPPEAVEAQRWRKIAAALGNRTIKQVASRVQKYFIKLAKAGLEVPGRVPNIPKSSRKVRRVQSTLKTQAFYLSTFFPQHANPIVMDPDAPLQESPVVLPEPATSKARCGVCLKKLDGGFRFHCEECNINLCVEDSCRQKVSCASSGHVVQMVADTQVDSDYVIDNHYLDPNYLPSTS</sequence>
<dbReference type="Gene3D" id="1.10.10.60">
    <property type="entry name" value="Homeodomain-like"/>
    <property type="match status" value="1"/>
</dbReference>
<evidence type="ECO:0000256" key="2">
    <source>
        <dbReference type="SAM" id="Coils"/>
    </source>
</evidence>
<dbReference type="SMART" id="SM00717">
    <property type="entry name" value="SANT"/>
    <property type="match status" value="1"/>
</dbReference>
<keyword evidence="2" id="KW-0175">Coiled coil</keyword>
<keyword evidence="7" id="KW-1185">Reference proteome</keyword>
<evidence type="ECO:0000313" key="6">
    <source>
        <dbReference type="EMBL" id="OQR66433.1"/>
    </source>
</evidence>
<feature type="domain" description="Myb-like" evidence="4">
    <location>
        <begin position="349"/>
        <end position="405"/>
    </location>
</feature>
<organism evidence="6 7">
    <name type="scientific">Tropilaelaps mercedesae</name>
    <dbReference type="NCBI Taxonomy" id="418985"/>
    <lineage>
        <taxon>Eukaryota</taxon>
        <taxon>Metazoa</taxon>
        <taxon>Ecdysozoa</taxon>
        <taxon>Arthropoda</taxon>
        <taxon>Chelicerata</taxon>
        <taxon>Arachnida</taxon>
        <taxon>Acari</taxon>
        <taxon>Parasitiformes</taxon>
        <taxon>Mesostigmata</taxon>
        <taxon>Gamasina</taxon>
        <taxon>Dermanyssoidea</taxon>
        <taxon>Laelapidae</taxon>
        <taxon>Tropilaelaps</taxon>
    </lineage>
</organism>
<accession>A0A1V9WYS8</accession>
<feature type="region of interest" description="Disordered" evidence="3">
    <location>
        <begin position="299"/>
        <end position="356"/>
    </location>
</feature>
<feature type="compositionally biased region" description="Polar residues" evidence="3">
    <location>
        <begin position="335"/>
        <end position="345"/>
    </location>
</feature>
<name>A0A1V9WYS8_9ACAR</name>
<evidence type="ECO:0000259" key="4">
    <source>
        <dbReference type="PROSITE" id="PS50090"/>
    </source>
</evidence>
<feature type="coiled-coil region" evidence="2">
    <location>
        <begin position="223"/>
        <end position="250"/>
    </location>
</feature>
<dbReference type="PROSITE" id="PS51294">
    <property type="entry name" value="HTH_MYB"/>
    <property type="match status" value="1"/>
</dbReference>
<dbReference type="GO" id="GO:0005634">
    <property type="term" value="C:nucleus"/>
    <property type="evidence" value="ECO:0007669"/>
    <property type="project" value="UniProtKB-SubCell"/>
</dbReference>
<dbReference type="CDD" id="cd00167">
    <property type="entry name" value="SANT"/>
    <property type="match status" value="1"/>
</dbReference>
<protein>
    <submittedName>
        <fullName evidence="6">ZZ-type zinc finger-containing protein 3-like</fullName>
    </submittedName>
</protein>
<feature type="compositionally biased region" description="Polar residues" evidence="3">
    <location>
        <begin position="308"/>
        <end position="323"/>
    </location>
</feature>
<dbReference type="PROSITE" id="PS50090">
    <property type="entry name" value="MYB_LIKE"/>
    <property type="match status" value="1"/>
</dbReference>
<evidence type="ECO:0000313" key="7">
    <source>
        <dbReference type="Proteomes" id="UP000192247"/>
    </source>
</evidence>
<dbReference type="PANTHER" id="PTHR22705">
    <property type="entry name" value="ZINC FINGER, ZZ DOMAIN CONTAINING 3"/>
    <property type="match status" value="1"/>
</dbReference>
<reference evidence="6 7" key="1">
    <citation type="journal article" date="2017" name="Gigascience">
        <title>Draft genome of the honey bee ectoparasitic mite, Tropilaelaps mercedesae, is shaped by the parasitic life history.</title>
        <authorList>
            <person name="Dong X."/>
            <person name="Armstrong S.D."/>
            <person name="Xia D."/>
            <person name="Makepeace B.L."/>
            <person name="Darby A.C."/>
            <person name="Kadowaki T."/>
        </authorList>
    </citation>
    <scope>NUCLEOTIDE SEQUENCE [LARGE SCALE GENOMIC DNA]</scope>
    <source>
        <strain evidence="6">Wuxi-XJTLU</strain>
    </source>
</reference>
<evidence type="ECO:0000256" key="1">
    <source>
        <dbReference type="ARBA" id="ARBA00004123"/>
    </source>
</evidence>
<dbReference type="PANTHER" id="PTHR22705:SF0">
    <property type="entry name" value="ZZ-TYPE ZINC FINGER-CONTAINING PROTEIN 3"/>
    <property type="match status" value="1"/>
</dbReference>
<dbReference type="InterPro" id="IPR009057">
    <property type="entry name" value="Homeodomain-like_sf"/>
</dbReference>
<dbReference type="STRING" id="418985.A0A1V9WYS8"/>
<dbReference type="InterPro" id="IPR017930">
    <property type="entry name" value="Myb_dom"/>
</dbReference>